<feature type="non-terminal residue" evidence="1">
    <location>
        <position position="1"/>
    </location>
</feature>
<organism evidence="1 2">
    <name type="scientific">Mucuna pruriens</name>
    <name type="common">Velvet bean</name>
    <name type="synonym">Dolichos pruriens</name>
    <dbReference type="NCBI Taxonomy" id="157652"/>
    <lineage>
        <taxon>Eukaryota</taxon>
        <taxon>Viridiplantae</taxon>
        <taxon>Streptophyta</taxon>
        <taxon>Embryophyta</taxon>
        <taxon>Tracheophyta</taxon>
        <taxon>Spermatophyta</taxon>
        <taxon>Magnoliopsida</taxon>
        <taxon>eudicotyledons</taxon>
        <taxon>Gunneridae</taxon>
        <taxon>Pentapetalae</taxon>
        <taxon>rosids</taxon>
        <taxon>fabids</taxon>
        <taxon>Fabales</taxon>
        <taxon>Fabaceae</taxon>
        <taxon>Papilionoideae</taxon>
        <taxon>50 kb inversion clade</taxon>
        <taxon>NPAAA clade</taxon>
        <taxon>indigoferoid/millettioid clade</taxon>
        <taxon>Phaseoleae</taxon>
        <taxon>Mucuna</taxon>
    </lineage>
</organism>
<dbReference type="InterPro" id="IPR036397">
    <property type="entry name" value="RNaseH_sf"/>
</dbReference>
<dbReference type="InterPro" id="IPR012337">
    <property type="entry name" value="RNaseH-like_sf"/>
</dbReference>
<dbReference type="GO" id="GO:0003676">
    <property type="term" value="F:nucleic acid binding"/>
    <property type="evidence" value="ECO:0007669"/>
    <property type="project" value="InterPro"/>
</dbReference>
<dbReference type="SUPFAM" id="SSF53098">
    <property type="entry name" value="Ribonuclease H-like"/>
    <property type="match status" value="2"/>
</dbReference>
<protein>
    <recommendedName>
        <fullName evidence="3">Integrase catalytic domain-containing protein</fullName>
    </recommendedName>
</protein>
<dbReference type="PANTHER" id="PTHR48475:SF1">
    <property type="entry name" value="RNASE H TYPE-1 DOMAIN-CONTAINING PROTEIN"/>
    <property type="match status" value="1"/>
</dbReference>
<gene>
    <name evidence="1" type="ORF">CR513_06239</name>
</gene>
<evidence type="ECO:0000313" key="2">
    <source>
        <dbReference type="Proteomes" id="UP000257109"/>
    </source>
</evidence>
<dbReference type="PANTHER" id="PTHR48475">
    <property type="entry name" value="RIBONUCLEASE H"/>
    <property type="match status" value="1"/>
</dbReference>
<comment type="caution">
    <text evidence="1">The sequence shown here is derived from an EMBL/GenBank/DDBJ whole genome shotgun (WGS) entry which is preliminary data.</text>
</comment>
<dbReference type="Gene3D" id="3.30.420.10">
    <property type="entry name" value="Ribonuclease H-like superfamily/Ribonuclease H"/>
    <property type="match status" value="2"/>
</dbReference>
<dbReference type="OrthoDB" id="1730907at2759"/>
<accession>A0A371I2Z1</accession>
<dbReference type="AlphaFoldDB" id="A0A371I2Z1"/>
<dbReference type="Proteomes" id="UP000257109">
    <property type="component" value="Unassembled WGS sequence"/>
</dbReference>
<reference evidence="1" key="1">
    <citation type="submission" date="2018-05" db="EMBL/GenBank/DDBJ databases">
        <title>Draft genome of Mucuna pruriens seed.</title>
        <authorList>
            <person name="Nnadi N.E."/>
            <person name="Vos R."/>
            <person name="Hasami M.H."/>
            <person name="Devisetty U.K."/>
            <person name="Aguiy J.C."/>
        </authorList>
    </citation>
    <scope>NUCLEOTIDE SEQUENCE [LARGE SCALE GENOMIC DNA]</scope>
    <source>
        <strain evidence="1">JCA_2017</strain>
    </source>
</reference>
<evidence type="ECO:0000313" key="1">
    <source>
        <dbReference type="EMBL" id="RDY09388.1"/>
    </source>
</evidence>
<evidence type="ECO:0008006" key="3">
    <source>
        <dbReference type="Google" id="ProtNLM"/>
    </source>
</evidence>
<keyword evidence="2" id="KW-1185">Reference proteome</keyword>
<name>A0A371I2Z1_MUCPR</name>
<sequence length="164" mass="19541">MAEYKARTMGITMPLEYQEKTLKVYEDSVLVVHQLRGEWKTRYTKLIPYYSYVKELTELSKRSHSITSTVKKTKCRYFGISGLHRLKKYWKRSMKEPLGPTQANRLRVKYYWAKMEADYCDHASNGHRFILVAIDYFTKWVEAASYANVTRNVVIKFIKKDLIY</sequence>
<dbReference type="EMBL" id="QJKJ01001064">
    <property type="protein sequence ID" value="RDY09388.1"/>
    <property type="molecule type" value="Genomic_DNA"/>
</dbReference>
<proteinExistence type="predicted"/>